<dbReference type="eggNOG" id="COG1157">
    <property type="taxonomic scope" value="Bacteria"/>
</dbReference>
<keyword evidence="3" id="KW-0963">Cytoplasm</keyword>
<keyword evidence="4" id="KW-0547">Nucleotide-binding</keyword>
<dbReference type="InterPro" id="IPR050053">
    <property type="entry name" value="ATPase_alpha/beta_chains"/>
</dbReference>
<protein>
    <submittedName>
        <fullName evidence="10">Flagellum-specific ATP synthase</fullName>
    </submittedName>
</protein>
<evidence type="ECO:0000256" key="6">
    <source>
        <dbReference type="ARBA" id="ARBA00022927"/>
    </source>
</evidence>
<accession>A3ZNX6</accession>
<evidence type="ECO:0000256" key="7">
    <source>
        <dbReference type="ARBA" id="ARBA00022967"/>
    </source>
</evidence>
<evidence type="ECO:0000256" key="8">
    <source>
        <dbReference type="ARBA" id="ARBA00034006"/>
    </source>
</evidence>
<evidence type="ECO:0000256" key="3">
    <source>
        <dbReference type="ARBA" id="ARBA00022490"/>
    </source>
</evidence>
<dbReference type="SUPFAM" id="SSF52540">
    <property type="entry name" value="P-loop containing nucleoside triphosphate hydrolases"/>
    <property type="match status" value="1"/>
</dbReference>
<dbReference type="CDD" id="cd01136">
    <property type="entry name" value="ATPase_flagellum-secretory_path_III"/>
    <property type="match status" value="1"/>
</dbReference>
<dbReference type="GO" id="GO:0030254">
    <property type="term" value="P:protein secretion by the type III secretion system"/>
    <property type="evidence" value="ECO:0007669"/>
    <property type="project" value="InterPro"/>
</dbReference>
<dbReference type="OrthoDB" id="9802718at2"/>
<evidence type="ECO:0000313" key="11">
    <source>
        <dbReference type="Proteomes" id="UP000004358"/>
    </source>
</evidence>
<dbReference type="AlphaFoldDB" id="A3ZNX6"/>
<dbReference type="InterPro" id="IPR003593">
    <property type="entry name" value="AAA+_ATPase"/>
</dbReference>
<dbReference type="Pfam" id="PF18269">
    <property type="entry name" value="T3SS_ATPase_C"/>
    <property type="match status" value="1"/>
</dbReference>
<dbReference type="PROSITE" id="PS00152">
    <property type="entry name" value="ATPASE_ALPHA_BETA"/>
    <property type="match status" value="1"/>
</dbReference>
<dbReference type="GO" id="GO:0005524">
    <property type="term" value="F:ATP binding"/>
    <property type="evidence" value="ECO:0007669"/>
    <property type="project" value="UniProtKB-KW"/>
</dbReference>
<evidence type="ECO:0000259" key="9">
    <source>
        <dbReference type="SMART" id="SM00382"/>
    </source>
</evidence>
<dbReference type="InterPro" id="IPR027417">
    <property type="entry name" value="P-loop_NTPase"/>
</dbReference>
<dbReference type="Proteomes" id="UP000004358">
    <property type="component" value="Unassembled WGS sequence"/>
</dbReference>
<dbReference type="PANTHER" id="PTHR15184:SF9">
    <property type="entry name" value="SPI-1 TYPE 3 SECRETION SYSTEM ATPASE"/>
    <property type="match status" value="1"/>
</dbReference>
<evidence type="ECO:0000256" key="5">
    <source>
        <dbReference type="ARBA" id="ARBA00022840"/>
    </source>
</evidence>
<dbReference type="GO" id="GO:0046933">
    <property type="term" value="F:proton-transporting ATP synthase activity, rotational mechanism"/>
    <property type="evidence" value="ECO:0007669"/>
    <property type="project" value="TreeGrafter"/>
</dbReference>
<dbReference type="GO" id="GO:0008564">
    <property type="term" value="F:protein-exporting ATPase activity"/>
    <property type="evidence" value="ECO:0007669"/>
    <property type="project" value="UniProtKB-EC"/>
</dbReference>
<evidence type="ECO:0000256" key="1">
    <source>
        <dbReference type="ARBA" id="ARBA00004496"/>
    </source>
</evidence>
<dbReference type="InterPro" id="IPR000194">
    <property type="entry name" value="ATPase_F1/V1/A1_a/bsu_nucl-bd"/>
</dbReference>
<dbReference type="InterPro" id="IPR040627">
    <property type="entry name" value="T3SS_ATPase_C"/>
</dbReference>
<dbReference type="GO" id="GO:0005737">
    <property type="term" value="C:cytoplasm"/>
    <property type="evidence" value="ECO:0007669"/>
    <property type="project" value="UniProtKB-SubCell"/>
</dbReference>
<keyword evidence="5" id="KW-0067">ATP-binding</keyword>
<dbReference type="RefSeq" id="WP_002651452.1">
    <property type="nucleotide sequence ID" value="NZ_CH672376.1"/>
</dbReference>
<evidence type="ECO:0000313" key="10">
    <source>
        <dbReference type="EMBL" id="EAQ82024.1"/>
    </source>
</evidence>
<organism evidence="10 11">
    <name type="scientific">Blastopirellula marina DSM 3645</name>
    <dbReference type="NCBI Taxonomy" id="314230"/>
    <lineage>
        <taxon>Bacteria</taxon>
        <taxon>Pseudomonadati</taxon>
        <taxon>Planctomycetota</taxon>
        <taxon>Planctomycetia</taxon>
        <taxon>Pirellulales</taxon>
        <taxon>Pirellulaceae</taxon>
        <taxon>Blastopirellula</taxon>
    </lineage>
</organism>
<dbReference type="InterPro" id="IPR004100">
    <property type="entry name" value="ATPase_F1/V1/A1_a/bsu_N"/>
</dbReference>
<keyword evidence="7" id="KW-1278">Translocase</keyword>
<dbReference type="InterPro" id="IPR005714">
    <property type="entry name" value="ATPase_T3SS_FliI/YscN"/>
</dbReference>
<gene>
    <name evidence="10" type="ORF">DSM3645_17770</name>
</gene>
<dbReference type="Gene3D" id="3.40.50.12240">
    <property type="match status" value="1"/>
</dbReference>
<dbReference type="GO" id="GO:0016887">
    <property type="term" value="F:ATP hydrolysis activity"/>
    <property type="evidence" value="ECO:0007669"/>
    <property type="project" value="InterPro"/>
</dbReference>
<keyword evidence="6" id="KW-0653">Protein transport</keyword>
<name>A3ZNX6_9BACT</name>
<dbReference type="EMBL" id="AANZ01000003">
    <property type="protein sequence ID" value="EAQ82024.1"/>
    <property type="molecule type" value="Genomic_DNA"/>
</dbReference>
<proteinExistence type="predicted"/>
<dbReference type="HOGENOM" id="CLU_022398_5_1_0"/>
<dbReference type="Pfam" id="PF00006">
    <property type="entry name" value="ATP-synt_ab"/>
    <property type="match status" value="1"/>
</dbReference>
<sequence length="456" mass="48922">MERICSQLDQLMSHDLVGGVVETIGTTIAVGGFPAPVGSVVEIQRQSGKPLAGEVVGFRGELTLVFPLEQLSGVRQGSSVRLIRTMRSIPVGDSLLGRIVDAHGNCIDGFPHPALTMRSPMDQDPPIATSRPRIHETFSTGVRAIDGMLTCGDGQRIGIFAGSGVGKSVTLGMMAKYASSEVNVIALIGERGREVNDFIERDLGPEGMARSVVIVATSDQPAIMRVQAAMAATSIAEYFRESGRRVLFMMDSVTRFAMAQREIGLAAGEPPTTKGYTPSVFAMLPKLVERTGRSAQGSITAFYTVLVEGDDTNEPVSDAVRGLLDGHVILSRAIAAKGHYPAIDILASISRLMNDLVSEETRRAAQTIRELMSTYRENEDLINIGAYRQGTNPQIDLAIRMRSEIDTFLRQAMEEKSSVAAAQQQLLQLAAKCGARPIPNAAALAKAKRQTQQAGA</sequence>
<reference evidence="10 11" key="1">
    <citation type="submission" date="2006-02" db="EMBL/GenBank/DDBJ databases">
        <authorList>
            <person name="Amann R."/>
            <person name="Ferriera S."/>
            <person name="Johnson J."/>
            <person name="Kravitz S."/>
            <person name="Halpern A."/>
            <person name="Remington K."/>
            <person name="Beeson K."/>
            <person name="Tran B."/>
            <person name="Rogers Y.-H."/>
            <person name="Friedman R."/>
            <person name="Venter J.C."/>
        </authorList>
    </citation>
    <scope>NUCLEOTIDE SEQUENCE [LARGE SCALE GENOMIC DNA]</scope>
    <source>
        <strain evidence="10 11">DSM 3645</strain>
    </source>
</reference>
<dbReference type="Pfam" id="PF02874">
    <property type="entry name" value="ATP-synt_ab_N"/>
    <property type="match status" value="1"/>
</dbReference>
<feature type="domain" description="AAA+ ATPase" evidence="9">
    <location>
        <begin position="153"/>
        <end position="335"/>
    </location>
</feature>
<dbReference type="SMART" id="SM00382">
    <property type="entry name" value="AAA"/>
    <property type="match status" value="1"/>
</dbReference>
<comment type="caution">
    <text evidence="10">The sequence shown here is derived from an EMBL/GenBank/DDBJ whole genome shotgun (WGS) entry which is preliminary data.</text>
</comment>
<comment type="subcellular location">
    <subcellularLocation>
        <location evidence="1">Cytoplasm</location>
    </subcellularLocation>
</comment>
<dbReference type="InterPro" id="IPR020003">
    <property type="entry name" value="ATPase_a/bsu_AS"/>
</dbReference>
<dbReference type="NCBIfam" id="TIGR01026">
    <property type="entry name" value="fliI_yscN"/>
    <property type="match status" value="1"/>
</dbReference>
<evidence type="ECO:0000256" key="2">
    <source>
        <dbReference type="ARBA" id="ARBA00022448"/>
    </source>
</evidence>
<evidence type="ECO:0000256" key="4">
    <source>
        <dbReference type="ARBA" id="ARBA00022741"/>
    </source>
</evidence>
<dbReference type="PANTHER" id="PTHR15184">
    <property type="entry name" value="ATP SYNTHASE"/>
    <property type="match status" value="1"/>
</dbReference>
<dbReference type="GO" id="GO:0030257">
    <property type="term" value="C:type III protein secretion system complex"/>
    <property type="evidence" value="ECO:0007669"/>
    <property type="project" value="InterPro"/>
</dbReference>
<dbReference type="STRING" id="314230.DSM3645_17770"/>
<keyword evidence="2" id="KW-0813">Transport</keyword>
<comment type="catalytic activity">
    <reaction evidence="8">
        <text>ATP + H2O + cellular proteinSide 1 = ADP + phosphate + cellular proteinSide 2.</text>
        <dbReference type="EC" id="7.4.2.8"/>
    </reaction>
</comment>
<dbReference type="FunFam" id="3.40.50.12240:FF:000002">
    <property type="entry name" value="Flagellum-specific ATP synthase FliI"/>
    <property type="match status" value="1"/>
</dbReference>